<reference evidence="2 3" key="1">
    <citation type="submission" date="2017-03" db="EMBL/GenBank/DDBJ databases">
        <authorList>
            <person name="Safronova V.I."/>
            <person name="Sazanova A.L."/>
            <person name="Chirak E.R."/>
        </authorList>
    </citation>
    <scope>NUCLEOTIDE SEQUENCE [LARGE SCALE GENOMIC DNA]</scope>
    <source>
        <strain evidence="2 3">Opo-243</strain>
    </source>
</reference>
<evidence type="ECO:0000313" key="2">
    <source>
        <dbReference type="EMBL" id="RXT53564.1"/>
    </source>
</evidence>
<feature type="region of interest" description="Disordered" evidence="1">
    <location>
        <begin position="1"/>
        <end position="23"/>
    </location>
</feature>
<proteinExistence type="predicted"/>
<name>A0A4Q1VSA6_9BRAD</name>
<dbReference type="OrthoDB" id="8254917at2"/>
<feature type="compositionally biased region" description="Polar residues" evidence="1">
    <location>
        <begin position="1"/>
        <end position="12"/>
    </location>
</feature>
<dbReference type="AlphaFoldDB" id="A0A4Q1VSA6"/>
<keyword evidence="3" id="KW-1185">Reference proteome</keyword>
<dbReference type="EMBL" id="MZXW01000005">
    <property type="protein sequence ID" value="RXT53564.1"/>
    <property type="molecule type" value="Genomic_DNA"/>
</dbReference>
<comment type="caution">
    <text evidence="2">The sequence shown here is derived from an EMBL/GenBank/DDBJ whole genome shotgun (WGS) entry which is preliminary data.</text>
</comment>
<sequence length="84" mass="9237">MGVSPQRDSQCGESPHPALRADLPRKRERCTVFRACRPASKLGAGLNGQFRGEERLVRFTGRAAGPEAARMIQRRNAAKSRCSV</sequence>
<evidence type="ECO:0000313" key="3">
    <source>
        <dbReference type="Proteomes" id="UP000290819"/>
    </source>
</evidence>
<accession>A0A4Q1VSA6</accession>
<dbReference type="Proteomes" id="UP000290819">
    <property type="component" value="Unassembled WGS sequence"/>
</dbReference>
<organism evidence="2 3">
    <name type="scientific">Bradyrhizobium betae</name>
    <dbReference type="NCBI Taxonomy" id="244734"/>
    <lineage>
        <taxon>Bacteria</taxon>
        <taxon>Pseudomonadati</taxon>
        <taxon>Pseudomonadota</taxon>
        <taxon>Alphaproteobacteria</taxon>
        <taxon>Hyphomicrobiales</taxon>
        <taxon>Nitrobacteraceae</taxon>
        <taxon>Bradyrhizobium</taxon>
    </lineage>
</organism>
<protein>
    <submittedName>
        <fullName evidence="2">Uncharacterized protein</fullName>
    </submittedName>
</protein>
<gene>
    <name evidence="2" type="ORF">B5V03_02810</name>
</gene>
<evidence type="ECO:0000256" key="1">
    <source>
        <dbReference type="SAM" id="MobiDB-lite"/>
    </source>
</evidence>